<evidence type="ECO:0000256" key="5">
    <source>
        <dbReference type="ARBA" id="ARBA00022792"/>
    </source>
</evidence>
<evidence type="ECO:0000256" key="2">
    <source>
        <dbReference type="ARBA" id="ARBA00006416"/>
    </source>
</evidence>
<keyword evidence="10" id="KW-1185">Reference proteome</keyword>
<evidence type="ECO:0000313" key="10">
    <source>
        <dbReference type="Proteomes" id="UP001318040"/>
    </source>
</evidence>
<evidence type="ECO:0000256" key="3">
    <source>
        <dbReference type="ARBA" id="ARBA00022448"/>
    </source>
</evidence>
<keyword evidence="11" id="KW-0670">Pyruvate</keyword>
<evidence type="ECO:0000256" key="8">
    <source>
        <dbReference type="ARBA" id="ARBA00023136"/>
    </source>
</evidence>
<dbReference type="GO" id="GO:0006850">
    <property type="term" value="P:pyruvate import into mitochondria"/>
    <property type="evidence" value="ECO:0007669"/>
    <property type="project" value="InterPro"/>
</dbReference>
<gene>
    <name evidence="11" type="primary">MPC2</name>
</gene>
<keyword evidence="7 9" id="KW-0496">Mitochondrion</keyword>
<comment type="caution">
    <text evidence="9">Lacks conserved residue(s) required for the propagation of feature annotation.</text>
</comment>
<dbReference type="Proteomes" id="UP001318040">
    <property type="component" value="Chromosome 66"/>
</dbReference>
<keyword evidence="4 9" id="KW-0812">Transmembrane</keyword>
<comment type="function">
    <text evidence="9">Mediates the uptake of pyruvate into mitochondria.</text>
</comment>
<keyword evidence="8 9" id="KW-0472">Membrane</keyword>
<evidence type="ECO:0000256" key="9">
    <source>
        <dbReference type="RuleBase" id="RU363100"/>
    </source>
</evidence>
<dbReference type="GO" id="GO:0005743">
    <property type="term" value="C:mitochondrial inner membrane"/>
    <property type="evidence" value="ECO:0007669"/>
    <property type="project" value="UniProtKB-SubCell"/>
</dbReference>
<keyword evidence="6 9" id="KW-1133">Transmembrane helix</keyword>
<protein>
    <recommendedName>
        <fullName evidence="9">Mitochondrial pyruvate carrier</fullName>
    </recommendedName>
</protein>
<sequence length="124" mass="13748">MAAAAGAWVRFLDGVGRVLPRKLQPVWNHEAGPRTVFFWAPTMKWGLVIAGLADLLRPADKLSAAQSGVLTATGTVWSRYSLVITPVNYNLFAVNLFLAFAGGTQLFRIWRFDQEQKAKAKQED</sequence>
<reference evidence="11" key="1">
    <citation type="submission" date="2025-08" db="UniProtKB">
        <authorList>
            <consortium name="RefSeq"/>
        </authorList>
    </citation>
    <scope>IDENTIFICATION</scope>
    <source>
        <tissue evidence="11">Sperm</tissue>
    </source>
</reference>
<keyword evidence="3 9" id="KW-0813">Transport</keyword>
<evidence type="ECO:0000256" key="1">
    <source>
        <dbReference type="ARBA" id="ARBA00004448"/>
    </source>
</evidence>
<comment type="subcellular location">
    <subcellularLocation>
        <location evidence="1 9">Mitochondrion inner membrane</location>
        <topology evidence="1 9">Multi-pass membrane protein</topology>
    </subcellularLocation>
</comment>
<dbReference type="AlphaFoldDB" id="A0AAJ7XJ56"/>
<dbReference type="RefSeq" id="XP_032836270.1">
    <property type="nucleotide sequence ID" value="XM_032980379.1"/>
</dbReference>
<organism evidence="10 11">
    <name type="scientific">Petromyzon marinus</name>
    <name type="common">Sea lamprey</name>
    <dbReference type="NCBI Taxonomy" id="7757"/>
    <lineage>
        <taxon>Eukaryota</taxon>
        <taxon>Metazoa</taxon>
        <taxon>Chordata</taxon>
        <taxon>Craniata</taxon>
        <taxon>Vertebrata</taxon>
        <taxon>Cyclostomata</taxon>
        <taxon>Hyperoartia</taxon>
        <taxon>Petromyzontiformes</taxon>
        <taxon>Petromyzontidae</taxon>
        <taxon>Petromyzon</taxon>
    </lineage>
</organism>
<accession>A0AAJ7XJ56</accession>
<proteinExistence type="inferred from homology"/>
<name>A0AAJ7XJ56_PETMA</name>
<evidence type="ECO:0000256" key="7">
    <source>
        <dbReference type="ARBA" id="ARBA00023128"/>
    </source>
</evidence>
<dbReference type="KEGG" id="pmrn:116957923"/>
<dbReference type="InterPro" id="IPR005336">
    <property type="entry name" value="MPC"/>
</dbReference>
<keyword evidence="5 9" id="KW-0999">Mitochondrion inner membrane</keyword>
<dbReference type="Pfam" id="PF03650">
    <property type="entry name" value="MPC"/>
    <property type="match status" value="1"/>
</dbReference>
<dbReference type="PANTHER" id="PTHR14154">
    <property type="entry name" value="UPF0041 BRAIN PROTEIN 44-RELATED"/>
    <property type="match status" value="1"/>
</dbReference>
<evidence type="ECO:0000256" key="6">
    <source>
        <dbReference type="ARBA" id="ARBA00022989"/>
    </source>
</evidence>
<evidence type="ECO:0000256" key="4">
    <source>
        <dbReference type="ARBA" id="ARBA00022692"/>
    </source>
</evidence>
<comment type="similarity">
    <text evidence="2 9">Belongs to the mitochondrial pyruvate carrier (MPC) (TC 2.A.105) family.</text>
</comment>
<dbReference type="GeneID" id="116957923"/>
<evidence type="ECO:0000313" key="11">
    <source>
        <dbReference type="RefSeq" id="XP_032836270.1"/>
    </source>
</evidence>
<feature type="transmembrane region" description="Helical" evidence="9">
    <location>
        <begin position="91"/>
        <end position="110"/>
    </location>
</feature>